<keyword evidence="1" id="KW-0472">Membrane</keyword>
<feature type="transmembrane region" description="Helical" evidence="1">
    <location>
        <begin position="426"/>
        <end position="445"/>
    </location>
</feature>
<feature type="transmembrane region" description="Helical" evidence="1">
    <location>
        <begin position="288"/>
        <end position="307"/>
    </location>
</feature>
<dbReference type="EMBL" id="JAUSUX010000004">
    <property type="protein sequence ID" value="MDQ0285559.1"/>
    <property type="molecule type" value="Genomic_DNA"/>
</dbReference>
<feature type="transmembrane region" description="Helical" evidence="1">
    <location>
        <begin position="178"/>
        <end position="198"/>
    </location>
</feature>
<accession>A0ABU0AYK5</accession>
<dbReference type="Proteomes" id="UP001225644">
    <property type="component" value="Unassembled WGS sequence"/>
</dbReference>
<proteinExistence type="predicted"/>
<feature type="transmembrane region" description="Helical" evidence="1">
    <location>
        <begin position="6"/>
        <end position="25"/>
    </location>
</feature>
<keyword evidence="3" id="KW-1185">Reference proteome</keyword>
<feature type="transmembrane region" description="Helical" evidence="1">
    <location>
        <begin position="399"/>
        <end position="420"/>
    </location>
</feature>
<organism evidence="2 3">
    <name type="scientific">Desulfofundulus luciae</name>
    <dbReference type="NCBI Taxonomy" id="74702"/>
    <lineage>
        <taxon>Bacteria</taxon>
        <taxon>Bacillati</taxon>
        <taxon>Bacillota</taxon>
        <taxon>Clostridia</taxon>
        <taxon>Eubacteriales</taxon>
        <taxon>Peptococcaceae</taxon>
        <taxon>Desulfofundulus</taxon>
    </lineage>
</organism>
<sequence>MSMESMEHLLLIALYLIMGFMCIMLSKLLGYGTINPVSVYFSIWSLDLLIYLVPSLDLRPLNFVTLVAMMLSAAAFSVGSFVMWITCRTIWPNRNDSILLRPLYDDRKLRRLYWMGFLMAVAYLILQVYLIWPTIQSLGGISSLFSPGEAINVRRGLINQTEQAAEADFTPGNLMLGLLGYMLFIGNITLFWGAYYLLRGRWFFGLFPLILSLMWSMLTLQRSTFTYALMLFLFSYYYHKHLLGRECTVHRSDRKSQIVLAFVLLGLLPLALYLPLKLRQPELSPLDTVESLLMYLVGPLAGFNVLLEEFRLIPENLGYGKWTFYGAASIIDRLGFNVTLPPPNFEYVAIQVTGDSIINIYTALRYFALDFGWLGIVVFPLMLGLASTLTHFQVIRRGAVWLIPGASVFMVIVFWSFFSPSLLRDFRYLLLLIMSSLVGQLILPLKARKSLGGVNICVPSKISPIKNSGN</sequence>
<protein>
    <submittedName>
        <fullName evidence="2">Oligosaccharide repeat unit polymerase</fullName>
    </submittedName>
</protein>
<keyword evidence="1" id="KW-1133">Transmembrane helix</keyword>
<name>A0ABU0AYK5_9FIRM</name>
<gene>
    <name evidence="2" type="ORF">J2Z49_000663</name>
</gene>
<feature type="transmembrane region" description="Helical" evidence="1">
    <location>
        <begin position="37"/>
        <end position="54"/>
    </location>
</feature>
<feature type="transmembrane region" description="Helical" evidence="1">
    <location>
        <begin position="112"/>
        <end position="132"/>
    </location>
</feature>
<feature type="transmembrane region" description="Helical" evidence="1">
    <location>
        <begin position="66"/>
        <end position="91"/>
    </location>
</feature>
<reference evidence="2 3" key="1">
    <citation type="submission" date="2023-07" db="EMBL/GenBank/DDBJ databases">
        <title>Genomic Encyclopedia of Type Strains, Phase IV (KMG-IV): sequencing the most valuable type-strain genomes for metagenomic binning, comparative biology and taxonomic classification.</title>
        <authorList>
            <person name="Goeker M."/>
        </authorList>
    </citation>
    <scope>NUCLEOTIDE SEQUENCE [LARGE SCALE GENOMIC DNA]</scope>
    <source>
        <strain evidence="2 3">DSM 12396</strain>
    </source>
</reference>
<feature type="transmembrane region" description="Helical" evidence="1">
    <location>
        <begin position="371"/>
        <end position="392"/>
    </location>
</feature>
<feature type="transmembrane region" description="Helical" evidence="1">
    <location>
        <begin position="210"/>
        <end position="238"/>
    </location>
</feature>
<evidence type="ECO:0000313" key="2">
    <source>
        <dbReference type="EMBL" id="MDQ0285559.1"/>
    </source>
</evidence>
<evidence type="ECO:0000313" key="3">
    <source>
        <dbReference type="Proteomes" id="UP001225644"/>
    </source>
</evidence>
<evidence type="ECO:0000256" key="1">
    <source>
        <dbReference type="SAM" id="Phobius"/>
    </source>
</evidence>
<dbReference type="NCBIfam" id="TIGR04370">
    <property type="entry name" value="glyco_rpt_poly"/>
    <property type="match status" value="1"/>
</dbReference>
<comment type="caution">
    <text evidence="2">The sequence shown here is derived from an EMBL/GenBank/DDBJ whole genome shotgun (WGS) entry which is preliminary data.</text>
</comment>
<keyword evidence="1" id="KW-0812">Transmembrane</keyword>
<feature type="transmembrane region" description="Helical" evidence="1">
    <location>
        <begin position="258"/>
        <end position="276"/>
    </location>
</feature>